<protein>
    <submittedName>
        <fullName evidence="1">Uncharacterized protein</fullName>
    </submittedName>
</protein>
<comment type="caution">
    <text evidence="1">The sequence shown here is derived from an EMBL/GenBank/DDBJ whole genome shotgun (WGS) entry which is preliminary data.</text>
</comment>
<sequence length="73" mass="8231">MTPAPGAVPAEDTTVVTKLRDGRWHAVWQGAYRLLAEFDGTRDEAVAWARARSPRCWVYDEELGDVVLLEDDE</sequence>
<dbReference type="Proteomes" id="UP000294927">
    <property type="component" value="Unassembled WGS sequence"/>
</dbReference>
<reference evidence="1 2" key="1">
    <citation type="submission" date="2019-03" db="EMBL/GenBank/DDBJ databases">
        <title>Genomic Encyclopedia of Archaeal and Bacterial Type Strains, Phase II (KMG-II): from individual species to whole genera.</title>
        <authorList>
            <person name="Goeker M."/>
        </authorList>
    </citation>
    <scope>NUCLEOTIDE SEQUENCE [LARGE SCALE GENOMIC DNA]</scope>
    <source>
        <strain evidence="1 2">DSM 45499</strain>
    </source>
</reference>
<gene>
    <name evidence="1" type="ORF">CLV71_106417</name>
</gene>
<dbReference type="AlphaFoldDB" id="A0A4R7VN55"/>
<evidence type="ECO:0000313" key="1">
    <source>
        <dbReference type="EMBL" id="TDV51066.1"/>
    </source>
</evidence>
<proteinExistence type="predicted"/>
<name>A0A4R7VN55_9PSEU</name>
<organism evidence="1 2">
    <name type="scientific">Actinophytocola oryzae</name>
    <dbReference type="NCBI Taxonomy" id="502181"/>
    <lineage>
        <taxon>Bacteria</taxon>
        <taxon>Bacillati</taxon>
        <taxon>Actinomycetota</taxon>
        <taxon>Actinomycetes</taxon>
        <taxon>Pseudonocardiales</taxon>
        <taxon>Pseudonocardiaceae</taxon>
    </lineage>
</organism>
<dbReference type="EMBL" id="SOCP01000006">
    <property type="protein sequence ID" value="TDV51066.1"/>
    <property type="molecule type" value="Genomic_DNA"/>
</dbReference>
<evidence type="ECO:0000313" key="2">
    <source>
        <dbReference type="Proteomes" id="UP000294927"/>
    </source>
</evidence>
<dbReference type="RefSeq" id="WP_166664167.1">
    <property type="nucleotide sequence ID" value="NZ_SOCP01000006.1"/>
</dbReference>
<keyword evidence="2" id="KW-1185">Reference proteome</keyword>
<accession>A0A4R7VN55</accession>